<reference evidence="2 3" key="1">
    <citation type="submission" date="2019-06" db="EMBL/GenBank/DDBJ databases">
        <title>Saccharibacillus brassicae sp. nov., an endophytic bacterium isolated from Chinese cabbage seeds (Brassica pekinensis).</title>
        <authorList>
            <person name="Jiang L."/>
            <person name="Lee J."/>
            <person name="Kim S.W."/>
        </authorList>
    </citation>
    <scope>NUCLEOTIDE SEQUENCE [LARGE SCALE GENOMIC DNA]</scope>
    <source>
        <strain evidence="3">KCTC 43072 / ATSA2</strain>
    </source>
</reference>
<dbReference type="Proteomes" id="UP000316968">
    <property type="component" value="Chromosome"/>
</dbReference>
<keyword evidence="2" id="KW-0808">Transferase</keyword>
<accession>A0A4Y6USL6</accession>
<dbReference type="PANTHER" id="PTHR43328:SF1">
    <property type="entry name" value="N-ACETYLTRANSFERASE DOMAIN-CONTAINING PROTEIN"/>
    <property type="match status" value="1"/>
</dbReference>
<dbReference type="OrthoDB" id="66776at2"/>
<dbReference type="AlphaFoldDB" id="A0A4Y6USL6"/>
<dbReference type="SUPFAM" id="SSF55729">
    <property type="entry name" value="Acyl-CoA N-acyltransferases (Nat)"/>
    <property type="match status" value="1"/>
</dbReference>
<proteinExistence type="predicted"/>
<dbReference type="InterPro" id="IPR000182">
    <property type="entry name" value="GNAT_dom"/>
</dbReference>
<feature type="domain" description="N-acetyltransferase" evidence="1">
    <location>
        <begin position="12"/>
        <end position="170"/>
    </location>
</feature>
<dbReference type="EMBL" id="CP041217">
    <property type="protein sequence ID" value="QDH20672.1"/>
    <property type="molecule type" value="Genomic_DNA"/>
</dbReference>
<dbReference type="Pfam" id="PF00583">
    <property type="entry name" value="Acetyltransf_1"/>
    <property type="match status" value="1"/>
</dbReference>
<evidence type="ECO:0000313" key="3">
    <source>
        <dbReference type="Proteomes" id="UP000316968"/>
    </source>
</evidence>
<protein>
    <submittedName>
        <fullName evidence="2">GNAT family N-acetyltransferase</fullName>
    </submittedName>
</protein>
<keyword evidence="3" id="KW-1185">Reference proteome</keyword>
<dbReference type="KEGG" id="saca:FFV09_07275"/>
<dbReference type="GO" id="GO:0016747">
    <property type="term" value="F:acyltransferase activity, transferring groups other than amino-acyl groups"/>
    <property type="evidence" value="ECO:0007669"/>
    <property type="project" value="InterPro"/>
</dbReference>
<evidence type="ECO:0000313" key="2">
    <source>
        <dbReference type="EMBL" id="QDH20672.1"/>
    </source>
</evidence>
<dbReference type="PANTHER" id="PTHR43328">
    <property type="entry name" value="ACETYLTRANSFERASE-RELATED"/>
    <property type="match status" value="1"/>
</dbReference>
<dbReference type="InterPro" id="IPR016181">
    <property type="entry name" value="Acyl_CoA_acyltransferase"/>
</dbReference>
<dbReference type="RefSeq" id="WP_141447234.1">
    <property type="nucleotide sequence ID" value="NZ_CP041217.1"/>
</dbReference>
<organism evidence="2 3">
    <name type="scientific">Saccharibacillus brassicae</name>
    <dbReference type="NCBI Taxonomy" id="2583377"/>
    <lineage>
        <taxon>Bacteria</taxon>
        <taxon>Bacillati</taxon>
        <taxon>Bacillota</taxon>
        <taxon>Bacilli</taxon>
        <taxon>Bacillales</taxon>
        <taxon>Paenibacillaceae</taxon>
        <taxon>Saccharibacillus</taxon>
    </lineage>
</organism>
<dbReference type="PROSITE" id="PS51186">
    <property type="entry name" value="GNAT"/>
    <property type="match status" value="1"/>
</dbReference>
<dbReference type="Gene3D" id="3.40.630.30">
    <property type="match status" value="1"/>
</dbReference>
<sequence length="170" mass="19611">MSSMSQGTEPKVELKFFRPEYEKALFEDYQVSAEQEKYTALPVRAIQLCREDRDRHPIVILADKKPVGFFVLHRGDRIKSVTESPRAMLVRSMSVNLPEQGKGYAKQATSMLPKFVSNYFPDMNEIVLVVNQHNEAALRVYEQAGFEDRGHRKQGPVGPQVLLHYRMNRK</sequence>
<name>A0A4Y6USL6_SACBS</name>
<gene>
    <name evidence="2" type="ORF">FFV09_07275</name>
</gene>
<evidence type="ECO:0000259" key="1">
    <source>
        <dbReference type="PROSITE" id="PS51186"/>
    </source>
</evidence>